<feature type="compositionally biased region" description="Polar residues" evidence="1">
    <location>
        <begin position="396"/>
        <end position="413"/>
    </location>
</feature>
<feature type="region of interest" description="Disordered" evidence="1">
    <location>
        <begin position="1"/>
        <end position="30"/>
    </location>
</feature>
<reference evidence="2" key="2">
    <citation type="submission" date="2023-06" db="EMBL/GenBank/DDBJ databases">
        <authorList>
            <consortium name="Lawrence Berkeley National Laboratory"/>
            <person name="Haridas S."/>
            <person name="Hensen N."/>
            <person name="Bonometti L."/>
            <person name="Westerberg I."/>
            <person name="Brannstrom I.O."/>
            <person name="Guillou S."/>
            <person name="Cros-Aarteil S."/>
            <person name="Calhoun S."/>
            <person name="Kuo A."/>
            <person name="Mondo S."/>
            <person name="Pangilinan J."/>
            <person name="Riley R."/>
            <person name="Labutti K."/>
            <person name="Andreopoulos B."/>
            <person name="Lipzen A."/>
            <person name="Chen C."/>
            <person name="Yanf M."/>
            <person name="Daum C."/>
            <person name="Ng V."/>
            <person name="Clum A."/>
            <person name="Steindorff A."/>
            <person name="Ohm R."/>
            <person name="Martin F."/>
            <person name="Silar P."/>
            <person name="Natvig D."/>
            <person name="Lalanne C."/>
            <person name="Gautier V."/>
            <person name="Ament-Velasquez S.L."/>
            <person name="Kruys A."/>
            <person name="Hutchinson M.I."/>
            <person name="Powell A.J."/>
            <person name="Barry K."/>
            <person name="Miller A.N."/>
            <person name="Grigoriev I.V."/>
            <person name="Debuchy R."/>
            <person name="Gladieux P."/>
            <person name="Thoren M.H."/>
            <person name="Johannesson H."/>
        </authorList>
    </citation>
    <scope>NUCLEOTIDE SEQUENCE</scope>
    <source>
        <strain evidence="2">CBS 560.94</strain>
    </source>
</reference>
<feature type="compositionally biased region" description="Low complexity" evidence="1">
    <location>
        <begin position="269"/>
        <end position="282"/>
    </location>
</feature>
<dbReference type="Proteomes" id="UP001278500">
    <property type="component" value="Unassembled WGS sequence"/>
</dbReference>
<dbReference type="GeneID" id="87862225"/>
<feature type="compositionally biased region" description="Basic and acidic residues" evidence="1">
    <location>
        <begin position="153"/>
        <end position="164"/>
    </location>
</feature>
<feature type="compositionally biased region" description="Low complexity" evidence="1">
    <location>
        <begin position="290"/>
        <end position="301"/>
    </location>
</feature>
<comment type="caution">
    <text evidence="2">The sequence shown here is derived from an EMBL/GenBank/DDBJ whole genome shotgun (WGS) entry which is preliminary data.</text>
</comment>
<feature type="compositionally biased region" description="Polar residues" evidence="1">
    <location>
        <begin position="487"/>
        <end position="498"/>
    </location>
</feature>
<evidence type="ECO:0000313" key="2">
    <source>
        <dbReference type="EMBL" id="KAK3339384.1"/>
    </source>
</evidence>
<proteinExistence type="predicted"/>
<feature type="region of interest" description="Disordered" evidence="1">
    <location>
        <begin position="457"/>
        <end position="498"/>
    </location>
</feature>
<protein>
    <submittedName>
        <fullName evidence="2">Uncharacterized protein</fullName>
    </submittedName>
</protein>
<reference evidence="2" key="1">
    <citation type="journal article" date="2023" name="Mol. Phylogenet. Evol.">
        <title>Genome-scale phylogeny and comparative genomics of the fungal order Sordariales.</title>
        <authorList>
            <person name="Hensen N."/>
            <person name="Bonometti L."/>
            <person name="Westerberg I."/>
            <person name="Brannstrom I.O."/>
            <person name="Guillou S."/>
            <person name="Cros-Aarteil S."/>
            <person name="Calhoun S."/>
            <person name="Haridas S."/>
            <person name="Kuo A."/>
            <person name="Mondo S."/>
            <person name="Pangilinan J."/>
            <person name="Riley R."/>
            <person name="LaButti K."/>
            <person name="Andreopoulos B."/>
            <person name="Lipzen A."/>
            <person name="Chen C."/>
            <person name="Yan M."/>
            <person name="Daum C."/>
            <person name="Ng V."/>
            <person name="Clum A."/>
            <person name="Steindorff A."/>
            <person name="Ohm R.A."/>
            <person name="Martin F."/>
            <person name="Silar P."/>
            <person name="Natvig D.O."/>
            <person name="Lalanne C."/>
            <person name="Gautier V."/>
            <person name="Ament-Velasquez S.L."/>
            <person name="Kruys A."/>
            <person name="Hutchinson M.I."/>
            <person name="Powell A.J."/>
            <person name="Barry K."/>
            <person name="Miller A.N."/>
            <person name="Grigoriev I.V."/>
            <person name="Debuchy R."/>
            <person name="Gladieux P."/>
            <person name="Hiltunen Thoren M."/>
            <person name="Johannesson H."/>
        </authorList>
    </citation>
    <scope>NUCLEOTIDE SEQUENCE</scope>
    <source>
        <strain evidence="2">CBS 560.94</strain>
    </source>
</reference>
<feature type="compositionally biased region" description="Polar residues" evidence="1">
    <location>
        <begin position="223"/>
        <end position="233"/>
    </location>
</feature>
<feature type="compositionally biased region" description="Low complexity" evidence="1">
    <location>
        <begin position="322"/>
        <end position="339"/>
    </location>
</feature>
<feature type="compositionally biased region" description="Acidic residues" evidence="1">
    <location>
        <begin position="351"/>
        <end position="360"/>
    </location>
</feature>
<feature type="compositionally biased region" description="Low complexity" evidence="1">
    <location>
        <begin position="361"/>
        <end position="392"/>
    </location>
</feature>
<feature type="region of interest" description="Disordered" evidence="1">
    <location>
        <begin position="148"/>
        <end position="419"/>
    </location>
</feature>
<dbReference type="RefSeq" id="XP_062678744.1">
    <property type="nucleotide sequence ID" value="XM_062825071.1"/>
</dbReference>
<gene>
    <name evidence="2" type="ORF">B0H65DRAFT_433446</name>
</gene>
<evidence type="ECO:0000256" key="1">
    <source>
        <dbReference type="SAM" id="MobiDB-lite"/>
    </source>
</evidence>
<dbReference type="AlphaFoldDB" id="A0AAE0J9C4"/>
<organism evidence="2 3">
    <name type="scientific">Neurospora tetraspora</name>
    <dbReference type="NCBI Taxonomy" id="94610"/>
    <lineage>
        <taxon>Eukaryota</taxon>
        <taxon>Fungi</taxon>
        <taxon>Dikarya</taxon>
        <taxon>Ascomycota</taxon>
        <taxon>Pezizomycotina</taxon>
        <taxon>Sordariomycetes</taxon>
        <taxon>Sordariomycetidae</taxon>
        <taxon>Sordariales</taxon>
        <taxon>Sordariaceae</taxon>
        <taxon>Neurospora</taxon>
    </lineage>
</organism>
<accession>A0AAE0J9C4</accession>
<feature type="compositionally biased region" description="Low complexity" evidence="1">
    <location>
        <begin position="170"/>
        <end position="182"/>
    </location>
</feature>
<feature type="compositionally biased region" description="Low complexity" evidence="1">
    <location>
        <begin position="199"/>
        <end position="211"/>
    </location>
</feature>
<sequence length="498" mass="52197">MSVFSLIKRSRQAAKEQNAKKAEKDKAEAKVPYKHVPKHAAVDALMGGPTGWKEADRLRIMEENRRRSAMTANGMGMPSGLSTPVHAGVFTRSNTSLTHVSYSNPSGYATPVPHIPRAYSYHGTTPGWSHHGGEISYLSIDMAGAASSGTSIKGKEKEVRRPRLDYGPTSRSSSRLSAAGGRFLLEGGSGSAPRTRDGSSSPVQSSSNSSSSEDDLEIKPVKQYTSAVTTSSPLAGLSSRPVSDTDSVHRLHPGHARNMSNSSYKQAGRSSSPRQSPSRSSPTRAGGGSSSNSSASLSAAGIPPVPSIPPMQFGGTLALPTSSSSSSSNNSGSNNSSSHRSSHPIPPPMVVEEDASELSEDSLQSTGTGTATPPIGTAVSTAPGPTARTAAALEPIQSNVVSNTTDNTHTDSGSGLPYKKYSSQKERSFVATTALPTSFDEASLAVPQQLVTLPQQLVTLPQQPAKLGKRPKNTTSKEEGRKKSRWSFMSSRRTAVAV</sequence>
<keyword evidence="3" id="KW-1185">Reference proteome</keyword>
<feature type="compositionally biased region" description="Basic and acidic residues" evidence="1">
    <location>
        <begin position="13"/>
        <end position="30"/>
    </location>
</feature>
<dbReference type="EMBL" id="JAUEPP010000007">
    <property type="protein sequence ID" value="KAK3339384.1"/>
    <property type="molecule type" value="Genomic_DNA"/>
</dbReference>
<name>A0AAE0J9C4_9PEZI</name>
<evidence type="ECO:0000313" key="3">
    <source>
        <dbReference type="Proteomes" id="UP001278500"/>
    </source>
</evidence>